<protein>
    <recommendedName>
        <fullName evidence="2">RNA 2',3'-cyclic phosphodiesterase</fullName>
        <shortName evidence="2">RNA 2',3'-CPDase</shortName>
        <ecNumber evidence="2">3.1.4.58</ecNumber>
    </recommendedName>
</protein>
<keyword evidence="1 2" id="KW-0378">Hydrolase</keyword>
<dbReference type="InterPro" id="IPR009097">
    <property type="entry name" value="Cyclic_Pdiesterase"/>
</dbReference>
<name>A8AAT0_IGNH4</name>
<dbReference type="GO" id="GO:0016874">
    <property type="term" value="F:ligase activity"/>
    <property type="evidence" value="ECO:0007669"/>
    <property type="project" value="UniProtKB-KW"/>
</dbReference>
<dbReference type="OrthoDB" id="44091at2157"/>
<keyword evidence="5" id="KW-1185">Reference proteome</keyword>
<comment type="function">
    <text evidence="2">Hydrolyzes RNA 2',3'-cyclic phosphodiester to an RNA 2'-phosphomonoester.</text>
</comment>
<feature type="short sequence motif" description="HXTX 2" evidence="2">
    <location>
        <begin position="127"/>
        <end position="130"/>
    </location>
</feature>
<feature type="domain" description="Phosphoesterase HXTX" evidence="3">
    <location>
        <begin position="98"/>
        <end position="176"/>
    </location>
</feature>
<dbReference type="HOGENOM" id="CLU_081251_3_4_2"/>
<dbReference type="FunFam" id="3.90.1140.10:FF:000009">
    <property type="entry name" value="RNA 2',3'-cyclic phosphodiesterase"/>
    <property type="match status" value="1"/>
</dbReference>
<proteinExistence type="inferred from homology"/>
<dbReference type="KEGG" id="iho:Igni_0850"/>
<dbReference type="Gene3D" id="3.90.1140.10">
    <property type="entry name" value="Cyclic phosphodiesterase"/>
    <property type="match status" value="1"/>
</dbReference>
<comment type="catalytic activity">
    <reaction evidence="2">
        <text>a 3'-end 2',3'-cyclophospho-ribonucleotide-RNA + H2O = a 3'-end 2'-phospho-ribonucleotide-RNA + H(+)</text>
        <dbReference type="Rhea" id="RHEA:11828"/>
        <dbReference type="Rhea" id="RHEA-COMP:10464"/>
        <dbReference type="Rhea" id="RHEA-COMP:17353"/>
        <dbReference type="ChEBI" id="CHEBI:15377"/>
        <dbReference type="ChEBI" id="CHEBI:15378"/>
        <dbReference type="ChEBI" id="CHEBI:83064"/>
        <dbReference type="ChEBI" id="CHEBI:173113"/>
        <dbReference type="EC" id="3.1.4.58"/>
    </reaction>
</comment>
<dbReference type="InterPro" id="IPR004175">
    <property type="entry name" value="RNA_CPDase"/>
</dbReference>
<evidence type="ECO:0000313" key="5">
    <source>
        <dbReference type="Proteomes" id="UP000000262"/>
    </source>
</evidence>
<feature type="active site" description="Proton donor" evidence="2">
    <location>
        <position position="41"/>
    </location>
</feature>
<dbReference type="Proteomes" id="UP000000262">
    <property type="component" value="Chromosome"/>
</dbReference>
<feature type="active site" description="Proton acceptor" evidence="2">
    <location>
        <position position="127"/>
    </location>
</feature>
<evidence type="ECO:0000256" key="1">
    <source>
        <dbReference type="ARBA" id="ARBA00022801"/>
    </source>
</evidence>
<dbReference type="GO" id="GO:0004113">
    <property type="term" value="F:2',3'-cyclic-nucleotide 3'-phosphodiesterase activity"/>
    <property type="evidence" value="ECO:0007669"/>
    <property type="project" value="InterPro"/>
</dbReference>
<dbReference type="STRING" id="453591.Igni_0850"/>
<organism evidence="4 5">
    <name type="scientific">Ignicoccus hospitalis (strain KIN4/I / DSM 18386 / JCM 14125)</name>
    <dbReference type="NCBI Taxonomy" id="453591"/>
    <lineage>
        <taxon>Archaea</taxon>
        <taxon>Thermoproteota</taxon>
        <taxon>Thermoprotei</taxon>
        <taxon>Desulfurococcales</taxon>
        <taxon>Desulfurococcaceae</taxon>
        <taxon>Ignicoccus</taxon>
    </lineage>
</organism>
<reference evidence="4 5" key="1">
    <citation type="journal article" date="2008" name="Genome Biol.">
        <title>A genomic analysis of the archaeal system Ignicoccus hospitalis-Nanoarchaeum equitans.</title>
        <authorList>
            <person name="Podar M."/>
            <person name="Anderson I."/>
            <person name="Makarova K.S."/>
            <person name="Elkins J.G."/>
            <person name="Ivanova N."/>
            <person name="Wall M.A."/>
            <person name="Lykidis A."/>
            <person name="Mavromatis K."/>
            <person name="Sun H."/>
            <person name="Hudson M.E."/>
            <person name="Chen W."/>
            <person name="Deciu C."/>
            <person name="Hutchison D."/>
            <person name="Eads J.R."/>
            <person name="Anderson A."/>
            <person name="Fernandes F."/>
            <person name="Szeto E."/>
            <person name="Lapidus A."/>
            <person name="Kyrpides N.C."/>
            <person name="Saier M.H.Jr."/>
            <person name="Richardson P.M."/>
            <person name="Rachel R."/>
            <person name="Huber H."/>
            <person name="Eisen J.A."/>
            <person name="Koonin E.V."/>
            <person name="Keller M."/>
            <person name="Stetter K.O."/>
        </authorList>
    </citation>
    <scope>NUCLEOTIDE SEQUENCE [LARGE SCALE GENOMIC DNA]</scope>
    <source>
        <strain evidence="5">KIN4/I / DSM 18386 / JCM 14125</strain>
    </source>
</reference>
<dbReference type="InterPro" id="IPR014051">
    <property type="entry name" value="Phosphoesterase_HXTX"/>
</dbReference>
<dbReference type="EMBL" id="CP000816">
    <property type="protein sequence ID" value="ABU82032.1"/>
    <property type="molecule type" value="Genomic_DNA"/>
</dbReference>
<dbReference type="NCBIfam" id="TIGR02258">
    <property type="entry name" value="2_5_ligase"/>
    <property type="match status" value="1"/>
</dbReference>
<dbReference type="GO" id="GO:0008664">
    <property type="term" value="F:RNA 2',3'-cyclic 3'-phosphodiesterase activity"/>
    <property type="evidence" value="ECO:0007669"/>
    <property type="project" value="UniProtKB-EC"/>
</dbReference>
<sequence length="185" mass="21151">MLRAFIAVDIEGELSEKLARLAESLKSTGADVKLVEKENFHITIRFLGNVPEESIDVIEKIMRDAVREVKPHKLKLRGVGAFPSPERPRVVWVGVEGDEELRKIFERIERELRRLGFKPETKGFTAHVTLARVRSGRGREALVKWINDMKDVELGELEVKSIRLKKSTLTPRGPIYETLREVELA</sequence>
<feature type="domain" description="Phosphoesterase HXTX" evidence="3">
    <location>
        <begin position="8"/>
        <end position="92"/>
    </location>
</feature>
<dbReference type="Pfam" id="PF02834">
    <property type="entry name" value="LigT_PEase"/>
    <property type="match status" value="2"/>
</dbReference>
<dbReference type="eggNOG" id="arCOG01736">
    <property type="taxonomic scope" value="Archaea"/>
</dbReference>
<comment type="similarity">
    <text evidence="2">Belongs to the 2H phosphoesterase superfamily. ThpR family.</text>
</comment>
<evidence type="ECO:0000256" key="2">
    <source>
        <dbReference type="HAMAP-Rule" id="MF_01940"/>
    </source>
</evidence>
<dbReference type="PANTHER" id="PTHR35561:SF1">
    <property type="entry name" value="RNA 2',3'-CYCLIC PHOSPHODIESTERASE"/>
    <property type="match status" value="1"/>
</dbReference>
<evidence type="ECO:0000259" key="3">
    <source>
        <dbReference type="Pfam" id="PF02834"/>
    </source>
</evidence>
<dbReference type="RefSeq" id="WP_012122996.1">
    <property type="nucleotide sequence ID" value="NC_009776.1"/>
</dbReference>
<keyword evidence="4" id="KW-0436">Ligase</keyword>
<dbReference type="AlphaFoldDB" id="A8AAT0"/>
<dbReference type="PANTHER" id="PTHR35561">
    <property type="entry name" value="RNA 2',3'-CYCLIC PHOSPHODIESTERASE"/>
    <property type="match status" value="1"/>
</dbReference>
<dbReference type="PhylomeDB" id="A8AAT0"/>
<dbReference type="SUPFAM" id="SSF55144">
    <property type="entry name" value="LigT-like"/>
    <property type="match status" value="1"/>
</dbReference>
<evidence type="ECO:0000313" key="4">
    <source>
        <dbReference type="EMBL" id="ABU82032.1"/>
    </source>
</evidence>
<dbReference type="EC" id="3.1.4.58" evidence="2"/>
<dbReference type="GeneID" id="5562836"/>
<accession>A8AAT0</accession>
<feature type="short sequence motif" description="HXTX 1" evidence="2">
    <location>
        <begin position="41"/>
        <end position="44"/>
    </location>
</feature>
<dbReference type="HAMAP" id="MF_01940">
    <property type="entry name" value="RNA_CPDase"/>
    <property type="match status" value="1"/>
</dbReference>
<gene>
    <name evidence="4" type="ordered locus">Igni_0850</name>
</gene>